<evidence type="ECO:0000313" key="3">
    <source>
        <dbReference type="Proteomes" id="UP001596157"/>
    </source>
</evidence>
<dbReference type="EMBL" id="JBHSKF010000005">
    <property type="protein sequence ID" value="MFC5287960.1"/>
    <property type="molecule type" value="Genomic_DNA"/>
</dbReference>
<dbReference type="Proteomes" id="UP001596157">
    <property type="component" value="Unassembled WGS sequence"/>
</dbReference>
<accession>A0ABW0ER50</accession>
<gene>
    <name evidence="2" type="ORF">ACFPM7_12940</name>
</gene>
<dbReference type="Gene3D" id="3.40.50.10140">
    <property type="entry name" value="Toll/interleukin-1 receptor homology (TIR) domain"/>
    <property type="match status" value="1"/>
</dbReference>
<protein>
    <submittedName>
        <fullName evidence="2">TIR domain-containing protein</fullName>
    </submittedName>
</protein>
<comment type="caution">
    <text evidence="2">The sequence shown here is derived from an EMBL/GenBank/DDBJ whole genome shotgun (WGS) entry which is preliminary data.</text>
</comment>
<dbReference type="RefSeq" id="WP_378247449.1">
    <property type="nucleotide sequence ID" value="NZ_JBHSKF010000005.1"/>
</dbReference>
<dbReference type="InterPro" id="IPR035897">
    <property type="entry name" value="Toll_tir_struct_dom_sf"/>
</dbReference>
<organism evidence="2 3">
    <name type="scientific">Actinokineospora guangxiensis</name>
    <dbReference type="NCBI Taxonomy" id="1490288"/>
    <lineage>
        <taxon>Bacteria</taxon>
        <taxon>Bacillati</taxon>
        <taxon>Actinomycetota</taxon>
        <taxon>Actinomycetes</taxon>
        <taxon>Pseudonocardiales</taxon>
        <taxon>Pseudonocardiaceae</taxon>
        <taxon>Actinokineospora</taxon>
    </lineage>
</organism>
<reference evidence="3" key="1">
    <citation type="journal article" date="2019" name="Int. J. Syst. Evol. Microbiol.">
        <title>The Global Catalogue of Microorganisms (GCM) 10K type strain sequencing project: providing services to taxonomists for standard genome sequencing and annotation.</title>
        <authorList>
            <consortium name="The Broad Institute Genomics Platform"/>
            <consortium name="The Broad Institute Genome Sequencing Center for Infectious Disease"/>
            <person name="Wu L."/>
            <person name="Ma J."/>
        </authorList>
    </citation>
    <scope>NUCLEOTIDE SEQUENCE [LARGE SCALE GENOMIC DNA]</scope>
    <source>
        <strain evidence="3">CCUG 59778</strain>
    </source>
</reference>
<name>A0ABW0ER50_9PSEU</name>
<dbReference type="SUPFAM" id="SSF52200">
    <property type="entry name" value="Toll/Interleukin receptor TIR domain"/>
    <property type="match status" value="1"/>
</dbReference>
<evidence type="ECO:0000259" key="1">
    <source>
        <dbReference type="Pfam" id="PF13676"/>
    </source>
</evidence>
<sequence length="265" mass="29782">MKIFISWSKPQSMGLALALRDWLPEVIQSVEPWMSSEDIDKGQRWAAEIGAKLSGADQGVLCVTRENMAEPWLNFEAGAIAKALDDSRVRPVLFGVTPTDLTGPLSQFQATVVNDREDMLKLVESINKGCTAPLSLDRLRRAFDRSWPDLTKQILRLSSLEDNPWPPSSPQRSNEELLGELLEHVRAIHRTVVRPTGPRTPAVQAWPVDKNGVTLQIGEMVQFGKTRMTIRAMVHSGDGWRIELEDRSGQRWSESDSSVLEWVPF</sequence>
<dbReference type="InterPro" id="IPR000157">
    <property type="entry name" value="TIR_dom"/>
</dbReference>
<keyword evidence="3" id="KW-1185">Reference proteome</keyword>
<proteinExistence type="predicted"/>
<dbReference type="Pfam" id="PF13676">
    <property type="entry name" value="TIR_2"/>
    <property type="match status" value="1"/>
</dbReference>
<evidence type="ECO:0000313" key="2">
    <source>
        <dbReference type="EMBL" id="MFC5287960.1"/>
    </source>
</evidence>
<feature type="domain" description="TIR" evidence="1">
    <location>
        <begin position="3"/>
        <end position="112"/>
    </location>
</feature>